<proteinExistence type="predicted"/>
<reference evidence="2 3" key="3">
    <citation type="journal article" date="2011" name="J. Bacteriol.">
        <title>Genome sequences of Mycoplasma alligatoris A21JP2T and Mycoplasma crocodyli MP145T.</title>
        <authorList>
            <person name="Brown D.R."/>
            <person name="Farmerie W.G."/>
            <person name="May M."/>
            <person name="Benders G.A."/>
            <person name="Durkin A.S."/>
            <person name="Hlavinka K."/>
            <person name="Hostetler J."/>
            <person name="Jackson J."/>
            <person name="Johnson J."/>
            <person name="Miller R.H."/>
            <person name="Paralanov V."/>
            <person name="Radune D."/>
            <person name="Szczypinski B."/>
            <person name="Glass J.I."/>
        </authorList>
    </citation>
    <scope>NUCLEOTIDE SEQUENCE [LARGE SCALE GENOMIC DNA]</scope>
    <source>
        <strain evidence="3">ATCC 51981 / MP145</strain>
    </source>
</reference>
<dbReference type="STRING" id="512564.MCRO_0576"/>
<keyword evidence="3" id="KW-1185">Reference proteome</keyword>
<protein>
    <recommendedName>
        <fullName evidence="4">DUF3899 domain-containing protein</fullName>
    </recommendedName>
</protein>
<dbReference type="KEGG" id="mcd:MCRO_0576"/>
<dbReference type="AlphaFoldDB" id="D5E601"/>
<keyword evidence="1" id="KW-0812">Transmembrane</keyword>
<dbReference type="OrthoDB" id="401207at2"/>
<keyword evidence="1" id="KW-0472">Membrane</keyword>
<dbReference type="RefSeq" id="WP_013054670.1">
    <property type="nucleotide sequence ID" value="NC_014014.1"/>
</dbReference>
<feature type="transmembrane region" description="Helical" evidence="1">
    <location>
        <begin position="92"/>
        <end position="112"/>
    </location>
</feature>
<evidence type="ECO:0000313" key="2">
    <source>
        <dbReference type="EMBL" id="ADE19894.1"/>
    </source>
</evidence>
<name>D5E601_MYCCM</name>
<dbReference type="eggNOG" id="ENOG5030MWY">
    <property type="taxonomic scope" value="Bacteria"/>
</dbReference>
<organism evidence="2 3">
    <name type="scientific">Mycoplasma crocodyli (strain ATCC 51981 / MP145)</name>
    <dbReference type="NCBI Taxonomy" id="512564"/>
    <lineage>
        <taxon>Bacteria</taxon>
        <taxon>Bacillati</taxon>
        <taxon>Mycoplasmatota</taxon>
        <taxon>Mollicutes</taxon>
        <taxon>Mycoplasmataceae</taxon>
        <taxon>Mycoplasma</taxon>
    </lineage>
</organism>
<dbReference type="Proteomes" id="UP000001845">
    <property type="component" value="Chromosome"/>
</dbReference>
<evidence type="ECO:0008006" key="4">
    <source>
        <dbReference type="Google" id="ProtNLM"/>
    </source>
</evidence>
<dbReference type="HOGENOM" id="CLU_173986_0_0_14"/>
<sequence>MNIIDKIIKVYEIVGQTKQDTERTTNILIIFFGIAFLIIGIASFFLYPKQKRKMIQYKKEQLEEYYINHPKNKGCSYEASGLFVPGWQRMKYNIPIFVGMTFCIIGVFMIVAKISNIF</sequence>
<dbReference type="EMBL" id="CP001991">
    <property type="protein sequence ID" value="ADE19894.1"/>
    <property type="molecule type" value="Genomic_DNA"/>
</dbReference>
<keyword evidence="1" id="KW-1133">Transmembrane helix</keyword>
<feature type="transmembrane region" description="Helical" evidence="1">
    <location>
        <begin position="27"/>
        <end position="47"/>
    </location>
</feature>
<evidence type="ECO:0000313" key="3">
    <source>
        <dbReference type="Proteomes" id="UP000001845"/>
    </source>
</evidence>
<reference key="2">
    <citation type="submission" date="2010-03" db="EMBL/GenBank/DDBJ databases">
        <authorList>
            <person name="Ma Z."/>
            <person name="Wang X."/>
            <person name="Liu H."/>
        </authorList>
    </citation>
    <scope>NUCLEOTIDE SEQUENCE</scope>
    <source>
        <strain>MP145</strain>
    </source>
</reference>
<reference evidence="3" key="1">
    <citation type="submission" date="2010-03" db="EMBL/GenBank/DDBJ databases">
        <title>The complete genome of Mycoplasma crocodyli MP145.</title>
        <authorList>
            <person name="Glass J.I."/>
            <person name="Durkin A.S."/>
            <person name="Hostetler J."/>
            <person name="Jackson J."/>
            <person name="Johnson J."/>
            <person name="May M.A."/>
            <person name="Paralanov V."/>
            <person name="Radune D."/>
            <person name="Szczypinski B."/>
            <person name="Brown D.R."/>
        </authorList>
    </citation>
    <scope>NUCLEOTIDE SEQUENCE [LARGE SCALE GENOMIC DNA]</scope>
    <source>
        <strain evidence="3">ATCC 51981 / MP145</strain>
    </source>
</reference>
<evidence type="ECO:0000256" key="1">
    <source>
        <dbReference type="SAM" id="Phobius"/>
    </source>
</evidence>
<gene>
    <name evidence="2" type="ordered locus">MCRO_0576</name>
</gene>
<accession>D5E601</accession>